<reference evidence="1" key="1">
    <citation type="submission" date="2018-02" db="EMBL/GenBank/DDBJ databases">
        <authorList>
            <person name="Cohen D.B."/>
            <person name="Kent A.D."/>
        </authorList>
    </citation>
    <scope>NUCLEOTIDE SEQUENCE</scope>
    <source>
        <strain evidence="1">RPC3</strain>
    </source>
</reference>
<gene>
    <name evidence="1" type="ORF">RCS69_PI0038</name>
</gene>
<dbReference type="AlphaFoldDB" id="A0A0L7AIC8"/>
<dbReference type="RefSeq" id="WP_033544578.1">
    <property type="nucleotide sequence ID" value="NZ_CAJVFK010000031.1"/>
</dbReference>
<protein>
    <submittedName>
        <fullName evidence="1">Uncharacterized protein</fullName>
    </submittedName>
</protein>
<keyword evidence="1" id="KW-0614">Plasmid</keyword>
<accession>A0A0L7AIC8</accession>
<organism evidence="1">
    <name type="scientific">Escherichia coli</name>
    <dbReference type="NCBI Taxonomy" id="562"/>
    <lineage>
        <taxon>Bacteria</taxon>
        <taxon>Pseudomonadati</taxon>
        <taxon>Pseudomonadota</taxon>
        <taxon>Gammaproteobacteria</taxon>
        <taxon>Enterobacterales</taxon>
        <taxon>Enterobacteriaceae</taxon>
        <taxon>Escherichia</taxon>
    </lineage>
</organism>
<sequence length="85" mass="9620">MLNFLKKLYSYLEFLGALIWVGVGLYSIWLGFSKLFKDNSISIGGIEAVSLLDTTPFAIMFIFCGVLIITFIWVGYISKRLKNEA</sequence>
<geneLocation type="plasmid" evidence="1">
    <name>RCS69_pI</name>
</geneLocation>
<proteinExistence type="predicted"/>
<name>A0A0L7AIC8_ECOLX</name>
<dbReference type="EMBL" id="LT985287">
    <property type="protein sequence ID" value="SPE02274.1"/>
    <property type="molecule type" value="Genomic_DNA"/>
</dbReference>
<evidence type="ECO:0000313" key="1">
    <source>
        <dbReference type="EMBL" id="SPE02274.1"/>
    </source>
</evidence>